<proteinExistence type="predicted"/>
<dbReference type="GO" id="GO:0005881">
    <property type="term" value="C:cytoplasmic microtubule"/>
    <property type="evidence" value="ECO:0000318"/>
    <property type="project" value="GO_Central"/>
</dbReference>
<dbReference type="InterPro" id="IPR011989">
    <property type="entry name" value="ARM-like"/>
</dbReference>
<dbReference type="PANTHER" id="PTHR21567:SF62">
    <property type="entry name" value="ARM REPEAT SUPERFAMILY PROTEIN"/>
    <property type="match status" value="1"/>
</dbReference>
<comment type="caution">
    <text evidence="3">The sequence shown here is derived from an EMBL/GenBank/DDBJ whole genome shotgun (WGS) entry which is preliminary data.</text>
</comment>
<dbReference type="PANTHER" id="PTHR21567">
    <property type="entry name" value="CLASP"/>
    <property type="match status" value="1"/>
</dbReference>
<dbReference type="OMA" id="SWENFCQ"/>
<gene>
    <name evidence="3" type="ORF">MANES_17G122500v8</name>
</gene>
<evidence type="ECO:0000256" key="1">
    <source>
        <dbReference type="SAM" id="MobiDB-lite"/>
    </source>
</evidence>
<dbReference type="Gene3D" id="1.25.10.10">
    <property type="entry name" value="Leucine-rich Repeat Variant"/>
    <property type="match status" value="1"/>
</dbReference>
<keyword evidence="4" id="KW-1185">Reference proteome</keyword>
<dbReference type="GO" id="GO:0008017">
    <property type="term" value="F:microtubule binding"/>
    <property type="evidence" value="ECO:0000318"/>
    <property type="project" value="GO_Central"/>
</dbReference>
<dbReference type="AlphaFoldDB" id="A0A2C9U7I2"/>
<dbReference type="EMBL" id="CM004403">
    <property type="protein sequence ID" value="OAY25823.1"/>
    <property type="molecule type" value="Genomic_DNA"/>
</dbReference>
<evidence type="ECO:0000313" key="3">
    <source>
        <dbReference type="EMBL" id="OAY25823.1"/>
    </source>
</evidence>
<reference evidence="4" key="1">
    <citation type="journal article" date="2016" name="Nat. Biotechnol.">
        <title>Sequencing wild and cultivated cassava and related species reveals extensive interspecific hybridization and genetic diversity.</title>
        <authorList>
            <person name="Bredeson J.V."/>
            <person name="Lyons J.B."/>
            <person name="Prochnik S.E."/>
            <person name="Wu G.A."/>
            <person name="Ha C.M."/>
            <person name="Edsinger-Gonzales E."/>
            <person name="Grimwood J."/>
            <person name="Schmutz J."/>
            <person name="Rabbi I.Y."/>
            <person name="Egesi C."/>
            <person name="Nauluvula P."/>
            <person name="Lebot V."/>
            <person name="Ndunguru J."/>
            <person name="Mkamilo G."/>
            <person name="Bart R.S."/>
            <person name="Setter T.L."/>
            <person name="Gleadow R.M."/>
            <person name="Kulakow P."/>
            <person name="Ferguson M.E."/>
            <person name="Rounsley S."/>
            <person name="Rokhsar D.S."/>
        </authorList>
    </citation>
    <scope>NUCLEOTIDE SEQUENCE [LARGE SCALE GENOMIC DNA]</scope>
    <source>
        <strain evidence="4">cv. AM560-2</strain>
    </source>
</reference>
<feature type="region of interest" description="Disordered" evidence="1">
    <location>
        <begin position="1"/>
        <end position="31"/>
    </location>
</feature>
<accession>A0A2C9U7I2</accession>
<dbReference type="GO" id="GO:0000226">
    <property type="term" value="P:microtubule cytoskeleton organization"/>
    <property type="evidence" value="ECO:0000318"/>
    <property type="project" value="GO_Central"/>
</dbReference>
<dbReference type="OrthoDB" id="63891at2759"/>
<dbReference type="InterPro" id="IPR016024">
    <property type="entry name" value="ARM-type_fold"/>
</dbReference>
<dbReference type="InterPro" id="IPR034085">
    <property type="entry name" value="TOG"/>
</dbReference>
<dbReference type="SUPFAM" id="SSF48371">
    <property type="entry name" value="ARM repeat"/>
    <property type="match status" value="1"/>
</dbReference>
<evidence type="ECO:0000313" key="4">
    <source>
        <dbReference type="Proteomes" id="UP000091857"/>
    </source>
</evidence>
<feature type="domain" description="TOG" evidence="2">
    <location>
        <begin position="80"/>
        <end position="314"/>
    </location>
</feature>
<evidence type="ECO:0000259" key="2">
    <source>
        <dbReference type="SMART" id="SM01349"/>
    </source>
</evidence>
<sequence length="330" mass="36392">MMSGNALRDLNTLPGSERKNETSGKGNFAKPYCENSDKNVEKWERNNSALLVSTTVNGDGTANSGAEIGNAEMEYIESENLSDVEDVDTSVKTLLAGLDSKDWVVVCESLNNVRRLSIFHKEALLDMLGDVIPLIVKSLKNPRSAVCKTAIMTSADFFSAYNDQLIDSLDPLLVQLLLKSSQDKRFVCEAAERALVAMTTWVSPILLLPKLQPYFKNRNPRIRAKASMCFSRSVPRLGVEGIKSYGIDKLILVASSQLSDQLPESREAARALLLELQTVYEKSHDLTPKVSEHSELSSWEHFCQSKLSPLSAQAVLRVTNIAREGLVLGS</sequence>
<name>A0A2C9U7I2_MANES</name>
<organism evidence="3 4">
    <name type="scientific">Manihot esculenta</name>
    <name type="common">Cassava</name>
    <name type="synonym">Jatropha manihot</name>
    <dbReference type="NCBI Taxonomy" id="3983"/>
    <lineage>
        <taxon>Eukaryota</taxon>
        <taxon>Viridiplantae</taxon>
        <taxon>Streptophyta</taxon>
        <taxon>Embryophyta</taxon>
        <taxon>Tracheophyta</taxon>
        <taxon>Spermatophyta</taxon>
        <taxon>Magnoliopsida</taxon>
        <taxon>eudicotyledons</taxon>
        <taxon>Gunneridae</taxon>
        <taxon>Pentapetalae</taxon>
        <taxon>rosids</taxon>
        <taxon>fabids</taxon>
        <taxon>Malpighiales</taxon>
        <taxon>Euphorbiaceae</taxon>
        <taxon>Crotonoideae</taxon>
        <taxon>Manihoteae</taxon>
        <taxon>Manihot</taxon>
    </lineage>
</organism>
<protein>
    <recommendedName>
        <fullName evidence="2">TOG domain-containing protein</fullName>
    </recommendedName>
</protein>
<dbReference type="Proteomes" id="UP000091857">
    <property type="component" value="Chromosome 17"/>
</dbReference>
<dbReference type="SMART" id="SM01349">
    <property type="entry name" value="TOG"/>
    <property type="match status" value="1"/>
</dbReference>
<dbReference type="STRING" id="3983.A0A2C9U7I2"/>
<dbReference type="Gramene" id="Manes.17G122500.1.v8.1">
    <property type="protein sequence ID" value="Manes.17G122500.1.v8.1.CDS"/>
    <property type="gene ID" value="Manes.17G122500.v8.1"/>
</dbReference>